<dbReference type="RefSeq" id="WP_014770498.1">
    <property type="nucleotide sequence ID" value="NC_018002.1"/>
</dbReference>
<dbReference type="PANTHER" id="PTHR46268:SF15">
    <property type="entry name" value="UNIVERSAL STRESS PROTEIN HP_0031"/>
    <property type="match status" value="1"/>
</dbReference>
<feature type="domain" description="UspA" evidence="2">
    <location>
        <begin position="4"/>
        <end position="130"/>
    </location>
</feature>
<dbReference type="Pfam" id="PF00582">
    <property type="entry name" value="Usp"/>
    <property type="match status" value="1"/>
</dbReference>
<name>I3Y0B1_SULBS</name>
<dbReference type="eggNOG" id="COG0589">
    <property type="taxonomic scope" value="Bacteria"/>
</dbReference>
<dbReference type="HOGENOM" id="CLU_049301_2_1_7"/>
<dbReference type="InterPro" id="IPR006015">
    <property type="entry name" value="Universal_stress_UspA"/>
</dbReference>
<evidence type="ECO:0000313" key="3">
    <source>
        <dbReference type="EMBL" id="AFL69635.1"/>
    </source>
</evidence>
<dbReference type="KEGG" id="sba:Sulba_2367"/>
<sequence>MKPTLLVATDFSQNSTSVLKKALHLANVINASLHVIHVVETSFFTLKNKEYIRVQCLNKIAEAIPSFVPEYFHCLEGELKSTISHVAKEINATLIVIEDNQNKYIAEKIFIGSDMQNIIKKAGTPVLVFKNTLPSDYQSILLPTDLSEDSAFFIQGITELFPKAHLNLLHIWRVPVEFRLSLYGLDREDIAEFKKRCLADSKAELEAFVQSNHLPKERISTLLREDLDFETLKEINPELVAMHTTGAISLFAFNVLKESTADVLIYKLH</sequence>
<dbReference type="PANTHER" id="PTHR46268">
    <property type="entry name" value="STRESS RESPONSE PROTEIN NHAX"/>
    <property type="match status" value="1"/>
</dbReference>
<dbReference type="Proteomes" id="UP000006176">
    <property type="component" value="Chromosome"/>
</dbReference>
<keyword evidence="4" id="KW-1185">Reference proteome</keyword>
<dbReference type="EMBL" id="CP003333">
    <property type="protein sequence ID" value="AFL69635.1"/>
    <property type="molecule type" value="Genomic_DNA"/>
</dbReference>
<evidence type="ECO:0000256" key="1">
    <source>
        <dbReference type="ARBA" id="ARBA00008791"/>
    </source>
</evidence>
<dbReference type="SUPFAM" id="SSF52402">
    <property type="entry name" value="Adenine nucleotide alpha hydrolases-like"/>
    <property type="match status" value="2"/>
</dbReference>
<reference evidence="3 4" key="1">
    <citation type="submission" date="2012-06" db="EMBL/GenBank/DDBJ databases">
        <title>Complete sequence of Sulfurospirillum barnesii SES-3.</title>
        <authorList>
            <consortium name="US DOE Joint Genome Institute"/>
            <person name="Lucas S."/>
            <person name="Han J."/>
            <person name="Lapidus A."/>
            <person name="Cheng J.-F."/>
            <person name="Goodwin L."/>
            <person name="Pitluck S."/>
            <person name="Peters L."/>
            <person name="Ovchinnikova G."/>
            <person name="Lu M."/>
            <person name="Detter J.C."/>
            <person name="Han C."/>
            <person name="Tapia R."/>
            <person name="Land M."/>
            <person name="Hauser L."/>
            <person name="Kyrpides N."/>
            <person name="Ivanova N."/>
            <person name="Pagani I."/>
            <person name="Stolz J."/>
            <person name="Arkin A."/>
            <person name="Dehal P."/>
            <person name="Oremland R."/>
            <person name="Saltikov C."/>
            <person name="Basu P."/>
            <person name="Hollibaugh J."/>
            <person name="Newman D."/>
            <person name="Stolyar S."/>
            <person name="Hazen T."/>
            <person name="Woyke T."/>
        </authorList>
    </citation>
    <scope>NUCLEOTIDE SEQUENCE [LARGE SCALE GENOMIC DNA]</scope>
    <source>
        <strain evidence="4">ATCC 700032 / DSM 10660 / SES-3</strain>
    </source>
</reference>
<dbReference type="STRING" id="760154.Sulba_2367"/>
<dbReference type="InterPro" id="IPR006016">
    <property type="entry name" value="UspA"/>
</dbReference>
<accession>I3Y0B1</accession>
<dbReference type="PATRIC" id="fig|760154.4.peg.2362"/>
<dbReference type="PRINTS" id="PR01438">
    <property type="entry name" value="UNVRSLSTRESS"/>
</dbReference>
<dbReference type="OrthoDB" id="5343004at2"/>
<proteinExistence type="inferred from homology"/>
<dbReference type="Gene3D" id="3.40.50.620">
    <property type="entry name" value="HUPs"/>
    <property type="match status" value="2"/>
</dbReference>
<dbReference type="CDD" id="cd00293">
    <property type="entry name" value="USP-like"/>
    <property type="match status" value="1"/>
</dbReference>
<evidence type="ECO:0000313" key="4">
    <source>
        <dbReference type="Proteomes" id="UP000006176"/>
    </source>
</evidence>
<protein>
    <submittedName>
        <fullName evidence="3">Universal stress protein UspA-like protein</fullName>
    </submittedName>
</protein>
<comment type="similarity">
    <text evidence="1">Belongs to the universal stress protein A family.</text>
</comment>
<gene>
    <name evidence="3" type="ordered locus">Sulba_2367</name>
</gene>
<evidence type="ECO:0000259" key="2">
    <source>
        <dbReference type="Pfam" id="PF00582"/>
    </source>
</evidence>
<organism evidence="3 4">
    <name type="scientific">Sulfurospirillum barnesii (strain ATCC 700032 / DSM 10660 / SES-3)</name>
    <dbReference type="NCBI Taxonomy" id="760154"/>
    <lineage>
        <taxon>Bacteria</taxon>
        <taxon>Pseudomonadati</taxon>
        <taxon>Campylobacterota</taxon>
        <taxon>Epsilonproteobacteria</taxon>
        <taxon>Campylobacterales</taxon>
        <taxon>Sulfurospirillaceae</taxon>
        <taxon>Sulfurospirillum</taxon>
    </lineage>
</organism>
<dbReference type="AlphaFoldDB" id="I3Y0B1"/>
<dbReference type="InterPro" id="IPR014729">
    <property type="entry name" value="Rossmann-like_a/b/a_fold"/>
</dbReference>